<evidence type="ECO:0000256" key="1">
    <source>
        <dbReference type="SAM" id="MobiDB-lite"/>
    </source>
</evidence>
<feature type="signal peptide" evidence="2">
    <location>
        <begin position="1"/>
        <end position="25"/>
    </location>
</feature>
<feature type="chain" id="PRO_5036745659" evidence="2">
    <location>
        <begin position="26"/>
        <end position="118"/>
    </location>
</feature>
<dbReference type="WBParaSite" id="PSU_v2.g9721.t1">
    <property type="protein sequence ID" value="PSU_v2.g9721.t1"/>
    <property type="gene ID" value="PSU_v2.g9721"/>
</dbReference>
<reference evidence="4" key="1">
    <citation type="submission" date="2022-11" db="UniProtKB">
        <authorList>
            <consortium name="WormBaseParasite"/>
        </authorList>
    </citation>
    <scope>IDENTIFICATION</scope>
</reference>
<dbReference type="AlphaFoldDB" id="A0A914ZCQ7"/>
<proteinExistence type="predicted"/>
<dbReference type="Proteomes" id="UP000887577">
    <property type="component" value="Unplaced"/>
</dbReference>
<feature type="compositionally biased region" description="Polar residues" evidence="1">
    <location>
        <begin position="35"/>
        <end position="46"/>
    </location>
</feature>
<feature type="region of interest" description="Disordered" evidence="1">
    <location>
        <begin position="27"/>
        <end position="55"/>
    </location>
</feature>
<evidence type="ECO:0000313" key="4">
    <source>
        <dbReference type="WBParaSite" id="PSU_v2.g9721.t1"/>
    </source>
</evidence>
<evidence type="ECO:0000313" key="3">
    <source>
        <dbReference type="Proteomes" id="UP000887577"/>
    </source>
</evidence>
<sequence>MKSSTVIIRCLFVFTIATLPFTINAAPMSPSASSNQNGINVSNMYPSSSSSEGGQQFQFAQYGPYQQQQKQQQQRLQKKWSRLEPSIRFFKRSFLPQQQFQPTNNNNNNEFANRYMFL</sequence>
<keyword evidence="2" id="KW-0732">Signal</keyword>
<protein>
    <submittedName>
        <fullName evidence="4">Uncharacterized protein</fullName>
    </submittedName>
</protein>
<organism evidence="3 4">
    <name type="scientific">Panagrolaimus superbus</name>
    <dbReference type="NCBI Taxonomy" id="310955"/>
    <lineage>
        <taxon>Eukaryota</taxon>
        <taxon>Metazoa</taxon>
        <taxon>Ecdysozoa</taxon>
        <taxon>Nematoda</taxon>
        <taxon>Chromadorea</taxon>
        <taxon>Rhabditida</taxon>
        <taxon>Tylenchina</taxon>
        <taxon>Panagrolaimomorpha</taxon>
        <taxon>Panagrolaimoidea</taxon>
        <taxon>Panagrolaimidae</taxon>
        <taxon>Panagrolaimus</taxon>
    </lineage>
</organism>
<keyword evidence="3" id="KW-1185">Reference proteome</keyword>
<evidence type="ECO:0000256" key="2">
    <source>
        <dbReference type="SAM" id="SignalP"/>
    </source>
</evidence>
<name>A0A914ZCQ7_9BILA</name>
<accession>A0A914ZCQ7</accession>